<sequence>MFFKRILAHSLVGSTIGLASPTIGHGIKKRADIGSFITSESPIAYQGTLNNIGPNGTGAPGASAGIVVASPSQSNPDYFYTWTRDSALTFATLIETFIAGDSSLETIIEQYISAQAHLQTVTNPSGGLSDGSGLAEPKFYVNMTQFSGQWGRPQRDGPALRASALIAYGNHLISKGSKSVVLSNIWPIVENDLSYVAQYWNQTGYDLWEEVQGSSFFTIASQHKALVEGNTFATSLGKSCAGCVSQAPQVLCFLQSFWNGSAVISNLGNSGRSGLDANSLLGSIHTFDPSAACDDATFQPCSSRALSNHKVVVDSFRSVYSINSGIAAGSAPAIGRYPEDSYQGGNPWYLCTLASAELLYDAIYQWDKQGSLTVTQTSLPFFKDLVSDAAVGNYSSSSATYTTLTKAVKTYADDFVSIVQKYTPSNGSLAEQFSRDDGTPLSARDLTWSYASFLSTIARRNGTVPASWGESSGNKVPTACSSGSATGTYVTPTATSW</sequence>
<dbReference type="InterPro" id="IPR011613">
    <property type="entry name" value="GH15-like"/>
</dbReference>
<feature type="domain" description="GH15-like" evidence="12">
    <location>
        <begin position="44"/>
        <end position="457"/>
    </location>
</feature>
<dbReference type="FunFam" id="1.50.10.10:FF:000018">
    <property type="entry name" value="Glucoamylase"/>
    <property type="match status" value="1"/>
</dbReference>
<dbReference type="SMR" id="A0A0U1MBJ0"/>
<evidence type="ECO:0000313" key="14">
    <source>
        <dbReference type="Proteomes" id="UP000054383"/>
    </source>
</evidence>
<dbReference type="EMBL" id="CVMT01000012">
    <property type="protein sequence ID" value="CRG92441.1"/>
    <property type="molecule type" value="Genomic_DNA"/>
</dbReference>
<dbReference type="PRINTS" id="PR00736">
    <property type="entry name" value="GLHYDRLASE15"/>
</dbReference>
<dbReference type="InterPro" id="IPR000165">
    <property type="entry name" value="Glucoamylase"/>
</dbReference>
<dbReference type="GO" id="GO:0000324">
    <property type="term" value="C:fungal-type vacuole"/>
    <property type="evidence" value="ECO:0007669"/>
    <property type="project" value="TreeGrafter"/>
</dbReference>
<comment type="catalytic activity">
    <reaction evidence="1">
        <text>Hydrolysis of terminal (1-&gt;4)-linked alpha-D-glucose residues successively from non-reducing ends of the chains with release of beta-D-glucose.</text>
        <dbReference type="EC" id="3.2.1.3"/>
    </reaction>
</comment>
<dbReference type="Proteomes" id="UP000054383">
    <property type="component" value="Unassembled WGS sequence"/>
</dbReference>
<dbReference type="EC" id="3.2.1.3" evidence="3"/>
<dbReference type="AlphaFoldDB" id="A0A0U1MBJ0"/>
<evidence type="ECO:0000259" key="12">
    <source>
        <dbReference type="Pfam" id="PF00723"/>
    </source>
</evidence>
<dbReference type="Pfam" id="PF00723">
    <property type="entry name" value="Glyco_hydro_15"/>
    <property type="match status" value="1"/>
</dbReference>
<dbReference type="PANTHER" id="PTHR31616">
    <property type="entry name" value="TREHALASE"/>
    <property type="match status" value="1"/>
</dbReference>
<evidence type="ECO:0000256" key="4">
    <source>
        <dbReference type="ARBA" id="ARBA00022729"/>
    </source>
</evidence>
<evidence type="ECO:0000256" key="1">
    <source>
        <dbReference type="ARBA" id="ARBA00001863"/>
    </source>
</evidence>
<dbReference type="PANTHER" id="PTHR31616:SF12">
    <property type="entry name" value="GLUCOAMYLASE"/>
    <property type="match status" value="1"/>
</dbReference>
<dbReference type="InterPro" id="IPR046966">
    <property type="entry name" value="Glucoamylase_active_site"/>
</dbReference>
<evidence type="ECO:0000256" key="2">
    <source>
        <dbReference type="ARBA" id="ARBA00006188"/>
    </source>
</evidence>
<keyword evidence="4" id="KW-0732">Signal</keyword>
<name>A0A0U1MBJ0_TALIS</name>
<evidence type="ECO:0000256" key="7">
    <source>
        <dbReference type="ARBA" id="ARBA00023277"/>
    </source>
</evidence>
<dbReference type="PROSITE" id="PS00820">
    <property type="entry name" value="GLUCOAMYLASE"/>
    <property type="match status" value="1"/>
</dbReference>
<dbReference type="GO" id="GO:0004339">
    <property type="term" value="F:glucan 1,4-alpha-glucosidase activity"/>
    <property type="evidence" value="ECO:0007669"/>
    <property type="project" value="UniProtKB-EC"/>
</dbReference>
<dbReference type="InterPro" id="IPR012341">
    <property type="entry name" value="6hp_glycosidase-like_sf"/>
</dbReference>
<dbReference type="STRING" id="28573.A0A0U1MBJ0"/>
<reference evidence="13 14" key="1">
    <citation type="submission" date="2015-04" db="EMBL/GenBank/DDBJ databases">
        <authorList>
            <person name="Syromyatnikov M.Y."/>
            <person name="Popov V.N."/>
        </authorList>
    </citation>
    <scope>NUCLEOTIDE SEQUENCE [LARGE SCALE GENOMIC DNA]</scope>
    <source>
        <strain evidence="13">WF-38-12</strain>
    </source>
</reference>
<dbReference type="OrthoDB" id="6123450at2759"/>
<dbReference type="OMA" id="YAAVYQW"/>
<dbReference type="GO" id="GO:0000272">
    <property type="term" value="P:polysaccharide catabolic process"/>
    <property type="evidence" value="ECO:0007669"/>
    <property type="project" value="UniProtKB-KW"/>
</dbReference>
<evidence type="ECO:0000256" key="5">
    <source>
        <dbReference type="ARBA" id="ARBA00022801"/>
    </source>
</evidence>
<keyword evidence="5" id="KW-0378">Hydrolase</keyword>
<keyword evidence="6" id="KW-0325">Glycoprotein</keyword>
<evidence type="ECO:0000256" key="9">
    <source>
        <dbReference type="ARBA" id="ARBA00023326"/>
    </source>
</evidence>
<organism evidence="13 14">
    <name type="scientific">Talaromyces islandicus</name>
    <name type="common">Penicillium islandicum</name>
    <dbReference type="NCBI Taxonomy" id="28573"/>
    <lineage>
        <taxon>Eukaryota</taxon>
        <taxon>Fungi</taxon>
        <taxon>Dikarya</taxon>
        <taxon>Ascomycota</taxon>
        <taxon>Pezizomycotina</taxon>
        <taxon>Eurotiomycetes</taxon>
        <taxon>Eurotiomycetidae</taxon>
        <taxon>Eurotiales</taxon>
        <taxon>Trichocomaceae</taxon>
        <taxon>Talaromyces</taxon>
        <taxon>Talaromyces sect. Islandici</taxon>
    </lineage>
</organism>
<dbReference type="Gene3D" id="1.50.10.10">
    <property type="match status" value="1"/>
</dbReference>
<accession>A0A0U1MBJ0</accession>
<keyword evidence="9" id="KW-0624">Polysaccharide degradation</keyword>
<evidence type="ECO:0000256" key="11">
    <source>
        <dbReference type="ARBA" id="ARBA00033473"/>
    </source>
</evidence>
<evidence type="ECO:0000256" key="8">
    <source>
        <dbReference type="ARBA" id="ARBA00023295"/>
    </source>
</evidence>
<comment type="similarity">
    <text evidence="2">Belongs to the glycosyl hydrolase 15 family.</text>
</comment>
<gene>
    <name evidence="13" type="primary">glaA</name>
    <name evidence="13" type="ORF">PISL3812_09501</name>
</gene>
<dbReference type="InterPro" id="IPR008928">
    <property type="entry name" value="6-hairpin_glycosidase_sf"/>
</dbReference>
<evidence type="ECO:0000256" key="6">
    <source>
        <dbReference type="ARBA" id="ARBA00023180"/>
    </source>
</evidence>
<proteinExistence type="inferred from homology"/>
<keyword evidence="7" id="KW-0119">Carbohydrate metabolism</keyword>
<protein>
    <recommendedName>
        <fullName evidence="3">glucan 1,4-alpha-glucosidase</fullName>
        <ecNumber evidence="3">3.2.1.3</ecNumber>
    </recommendedName>
    <alternativeName>
        <fullName evidence="11">1,4-alpha-D-glucan glucohydrolase</fullName>
    </alternativeName>
    <alternativeName>
        <fullName evidence="10">Glucan 1,4-alpha-glucosidase</fullName>
    </alternativeName>
</protein>
<evidence type="ECO:0000313" key="13">
    <source>
        <dbReference type="EMBL" id="CRG92441.1"/>
    </source>
</evidence>
<keyword evidence="8" id="KW-0326">Glycosidase</keyword>
<dbReference type="SUPFAM" id="SSF48208">
    <property type="entry name" value="Six-hairpin glycosidases"/>
    <property type="match status" value="1"/>
</dbReference>
<evidence type="ECO:0000256" key="3">
    <source>
        <dbReference type="ARBA" id="ARBA00012593"/>
    </source>
</evidence>
<evidence type="ECO:0000256" key="10">
    <source>
        <dbReference type="ARBA" id="ARBA00033442"/>
    </source>
</evidence>
<keyword evidence="14" id="KW-1185">Reference proteome</keyword>